<dbReference type="NCBIfam" id="NF047446">
    <property type="entry name" value="barrel_OmpL47"/>
    <property type="match status" value="3"/>
</dbReference>
<gene>
    <name evidence="2" type="ordered locus">Fleli_3262</name>
</gene>
<proteinExistence type="predicted"/>
<evidence type="ECO:0000313" key="3">
    <source>
        <dbReference type="Proteomes" id="UP000006054"/>
    </source>
</evidence>
<sequence precursor="true">MKKKYFLLLATFLFIFLFSFNISAQTDSLSGTYVDEEGKYYQQAELPVYLHISTSPNGEKTPLSGKKVGEKEISVQPIILDGHGVHILKHSDGQNPRNSYEYIIYADGLPPNSTSKFITPYVYRKNGTTFYGQDLQIKLDVKDQMSGVEGFYFNLDGMGNQPYTNTISVDSEGEHSLKYFSLDKVGNVETENMKEFVVDVSPPISTYNVVGINSENVISLGTKIYFTLEDNNVGVKNTFYRFDEQQNWKPYYNKRNLPLKSLDDGNHTLHFYSTDYLKNEEAKQSFTFYLDRTAPIMSADVLGDKFIVGQQVYFSGRTKLKLTAVDNKSGVKEVWYSIDGGEWASYNDPFYLPSKSGTHTIRYYAVDNTDNKGVEGAIDPRFDTYRHNVSAVYVDLTGPKLGYNYQGKTFKKGDILYISPETNLKLTATDSESGLQNVTYKINGQGEEIEYDTPFNVRESGMQSLEIIGYDNVNNRNTITTSFAVDAEAPTIFYHFSTTPDENREIAYPSYVQLFLGAQDGQTNTESIYYRINGGAKRLYNGKVSGFAKNKSYTILVEVKDKLGNIAEEEIIFETLEY</sequence>
<feature type="signal peptide" evidence="1">
    <location>
        <begin position="1"/>
        <end position="24"/>
    </location>
</feature>
<dbReference type="PATRIC" id="fig|880071.3.peg.3264"/>
<protein>
    <recommendedName>
        <fullName evidence="4">Ig-like domain-containing protein</fullName>
    </recommendedName>
</protein>
<dbReference type="HOGENOM" id="CLU_471558_0_0_10"/>
<dbReference type="OrthoDB" id="1111884at2"/>
<dbReference type="AlphaFoldDB" id="I4ANQ7"/>
<evidence type="ECO:0008006" key="4">
    <source>
        <dbReference type="Google" id="ProtNLM"/>
    </source>
</evidence>
<dbReference type="RefSeq" id="WP_014799021.1">
    <property type="nucleotide sequence ID" value="NC_018018.1"/>
</dbReference>
<keyword evidence="3" id="KW-1185">Reference proteome</keyword>
<dbReference type="eggNOG" id="COG4733">
    <property type="taxonomic scope" value="Bacteria"/>
</dbReference>
<name>I4ANQ7_BERLS</name>
<accession>I4ANQ7</accession>
<evidence type="ECO:0000256" key="1">
    <source>
        <dbReference type="SAM" id="SignalP"/>
    </source>
</evidence>
<dbReference type="KEGG" id="fli:Fleli_3262"/>
<dbReference type="Proteomes" id="UP000006054">
    <property type="component" value="Chromosome"/>
</dbReference>
<organism evidence="2 3">
    <name type="scientific">Bernardetia litoralis (strain ATCC 23117 / DSM 6794 / NBRC 15988 / NCIMB 1366 / Fx l1 / Sio-4)</name>
    <name type="common">Flexibacter litoralis</name>
    <dbReference type="NCBI Taxonomy" id="880071"/>
    <lineage>
        <taxon>Bacteria</taxon>
        <taxon>Pseudomonadati</taxon>
        <taxon>Bacteroidota</taxon>
        <taxon>Cytophagia</taxon>
        <taxon>Cytophagales</taxon>
        <taxon>Bernardetiaceae</taxon>
        <taxon>Bernardetia</taxon>
    </lineage>
</organism>
<keyword evidence="1" id="KW-0732">Signal</keyword>
<dbReference type="EMBL" id="CP003345">
    <property type="protein sequence ID" value="AFM05592.1"/>
    <property type="molecule type" value="Genomic_DNA"/>
</dbReference>
<dbReference type="InterPro" id="IPR058094">
    <property type="entry name" value="Ig-like_OmpL47-like"/>
</dbReference>
<feature type="chain" id="PRO_5003686134" description="Ig-like domain-containing protein" evidence="1">
    <location>
        <begin position="25"/>
        <end position="578"/>
    </location>
</feature>
<dbReference type="Gene3D" id="3.30.1920.20">
    <property type="match status" value="2"/>
</dbReference>
<evidence type="ECO:0000313" key="2">
    <source>
        <dbReference type="EMBL" id="AFM05592.1"/>
    </source>
</evidence>
<dbReference type="STRING" id="880071.Fleli_3262"/>
<reference evidence="3" key="1">
    <citation type="submission" date="2012-06" db="EMBL/GenBank/DDBJ databases">
        <title>The complete genome of Flexibacter litoralis DSM 6794.</title>
        <authorList>
            <person name="Lucas S."/>
            <person name="Copeland A."/>
            <person name="Lapidus A."/>
            <person name="Glavina del Rio T."/>
            <person name="Dalin E."/>
            <person name="Tice H."/>
            <person name="Bruce D."/>
            <person name="Goodwin L."/>
            <person name="Pitluck S."/>
            <person name="Peters L."/>
            <person name="Ovchinnikova G."/>
            <person name="Lu M."/>
            <person name="Kyrpides N."/>
            <person name="Mavromatis K."/>
            <person name="Ivanova N."/>
            <person name="Brettin T."/>
            <person name="Detter J.C."/>
            <person name="Han C."/>
            <person name="Larimer F."/>
            <person name="Land M."/>
            <person name="Hauser L."/>
            <person name="Markowitz V."/>
            <person name="Cheng J.-F."/>
            <person name="Hugenholtz P."/>
            <person name="Woyke T."/>
            <person name="Wu D."/>
            <person name="Spring S."/>
            <person name="Lang E."/>
            <person name="Kopitz M."/>
            <person name="Brambilla E."/>
            <person name="Klenk H.-P."/>
            <person name="Eisen J.A."/>
        </authorList>
    </citation>
    <scope>NUCLEOTIDE SEQUENCE [LARGE SCALE GENOMIC DNA]</scope>
    <source>
        <strain evidence="3">ATCC 23117 / DSM 6794 / NBRC 15988 / NCIMB 1366 / Sio-4</strain>
    </source>
</reference>